<dbReference type="InterPro" id="IPR022761">
    <property type="entry name" value="Fumarate_lyase_N"/>
</dbReference>
<name>A0ABY5HFT8_9GAMM</name>
<dbReference type="InterPro" id="IPR000362">
    <property type="entry name" value="Fumarate_lyase_fam"/>
</dbReference>
<evidence type="ECO:0000259" key="2">
    <source>
        <dbReference type="Pfam" id="PF00206"/>
    </source>
</evidence>
<dbReference type="EMBL" id="CP073347">
    <property type="protein sequence ID" value="UTW10130.1"/>
    <property type="molecule type" value="Genomic_DNA"/>
</dbReference>
<dbReference type="PANTHER" id="PTHR43172">
    <property type="entry name" value="ADENYLOSUCCINATE LYASE"/>
    <property type="match status" value="1"/>
</dbReference>
<evidence type="ECO:0000256" key="1">
    <source>
        <dbReference type="ARBA" id="ARBA00034772"/>
    </source>
</evidence>
<keyword evidence="3" id="KW-0456">Lyase</keyword>
<gene>
    <name evidence="3" type="ORF">KDW95_12475</name>
</gene>
<dbReference type="InterPro" id="IPR008948">
    <property type="entry name" value="L-Aspartase-like"/>
</dbReference>
<feature type="domain" description="Fumarate lyase N-terminal" evidence="2">
    <location>
        <begin position="35"/>
        <end position="295"/>
    </location>
</feature>
<dbReference type="RefSeq" id="WP_255852141.1">
    <property type="nucleotide sequence ID" value="NZ_CP073347.1"/>
</dbReference>
<dbReference type="PANTHER" id="PTHR43172:SF2">
    <property type="entry name" value="ADENYLOSUCCINATE LYASE C-TERMINAL DOMAIN-CONTAINING PROTEIN"/>
    <property type="match status" value="1"/>
</dbReference>
<accession>A0ABY5HFT8</accession>
<dbReference type="GO" id="GO:0016829">
    <property type="term" value="F:lyase activity"/>
    <property type="evidence" value="ECO:0007669"/>
    <property type="project" value="UniProtKB-KW"/>
</dbReference>
<dbReference type="SUPFAM" id="SSF48557">
    <property type="entry name" value="L-aspartase-like"/>
    <property type="match status" value="1"/>
</dbReference>
<protein>
    <submittedName>
        <fullName evidence="3">Adenylosuccinate lyase family protein</fullName>
    </submittedName>
</protein>
<dbReference type="Pfam" id="PF00206">
    <property type="entry name" value="Lyase_1"/>
    <property type="match status" value="1"/>
</dbReference>
<dbReference type="Gene3D" id="1.20.200.10">
    <property type="entry name" value="Fumarase/aspartase (Central domain)"/>
    <property type="match status" value="1"/>
</dbReference>
<organism evidence="3 4">
    <name type="scientific">Marinobacterium rhizophilum</name>
    <dbReference type="NCBI Taxonomy" id="420402"/>
    <lineage>
        <taxon>Bacteria</taxon>
        <taxon>Pseudomonadati</taxon>
        <taxon>Pseudomonadota</taxon>
        <taxon>Gammaproteobacteria</taxon>
        <taxon>Oceanospirillales</taxon>
        <taxon>Oceanospirillaceae</taxon>
        <taxon>Marinobacterium</taxon>
    </lineage>
</organism>
<sequence>MIQVSPFDSGLYQTLLSDTEAGRWLNDQAQIRAMLRVEGELAEAQAEAGLIPAEAASAIAAAAASLVPDPDSLAAGTASAGVPIPALVKALKAALPAEQARWVHFGATSQDIVDTALVLNCAELITLFESRLKAMITALADLADAQRGTLVAGRTRTQQAVPMSFGFKVAQWLSPLLRQLERLEELKPRLLKTQLGGAVGTLAAMGDKADLCGQILARRLGLGCGNNWHTQRDSLVELSGWLGLCTGALGKMSQDWLLMAQTEVGEIRFSNGGASSTMPQKCNPVNAEIMLAMARHNAGLVGQMHQAMLHEHERSGSSWAQEWLLLPQQLMSTAVALKHGLDAMAHIEINPTRMLHNLGAFNGVIYAEAATFELARSMPRDQAASLLKQACSEAMSGDAHLFDLVARHSGVQLDVTQMQQRLLSDGATTAWLDAVLQQARAQQP</sequence>
<dbReference type="Gene3D" id="1.10.40.30">
    <property type="entry name" value="Fumarase/aspartase (C-terminal domain)"/>
    <property type="match status" value="1"/>
</dbReference>
<keyword evidence="4" id="KW-1185">Reference proteome</keyword>
<reference evidence="3" key="1">
    <citation type="submission" date="2021-04" db="EMBL/GenBank/DDBJ databases">
        <title>Oceanospirillales bacteria with DddD are important DMSP degraders in coastal seawater.</title>
        <authorList>
            <person name="Liu J."/>
        </authorList>
    </citation>
    <scope>NUCLEOTIDE SEQUENCE</scope>
    <source>
        <strain evidence="3">D13-1</strain>
    </source>
</reference>
<comment type="similarity">
    <text evidence="1">Belongs to the class-II fumarase/aspartase family.</text>
</comment>
<dbReference type="PRINTS" id="PR00149">
    <property type="entry name" value="FUMRATELYASE"/>
</dbReference>
<dbReference type="CDD" id="cd01597">
    <property type="entry name" value="pCLME"/>
    <property type="match status" value="1"/>
</dbReference>
<proteinExistence type="inferred from homology"/>
<evidence type="ECO:0000313" key="3">
    <source>
        <dbReference type="EMBL" id="UTW10130.1"/>
    </source>
</evidence>
<evidence type="ECO:0000313" key="4">
    <source>
        <dbReference type="Proteomes" id="UP001058461"/>
    </source>
</evidence>
<dbReference type="Proteomes" id="UP001058461">
    <property type="component" value="Chromosome"/>
</dbReference>